<name>A0A444JFU7_9BACT</name>
<evidence type="ECO:0000313" key="1">
    <source>
        <dbReference type="EMBL" id="RWX51955.1"/>
    </source>
</evidence>
<sequence>MPLRDNSPGGTAESSPLFLTAGTKVEKVSDSGCYPELINTAPLGAKKQT</sequence>
<evidence type="ECO:0000313" key="2">
    <source>
        <dbReference type="Proteomes" id="UP000288892"/>
    </source>
</evidence>
<dbReference type="EMBL" id="MTKS01000057">
    <property type="protein sequence ID" value="RWX51955.1"/>
    <property type="molecule type" value="Genomic_DNA"/>
</dbReference>
<dbReference type="Proteomes" id="UP000288892">
    <property type="component" value="Unassembled WGS sequence"/>
</dbReference>
<protein>
    <submittedName>
        <fullName evidence="1">Uncharacterized protein</fullName>
    </submittedName>
</protein>
<proteinExistence type="predicted"/>
<feature type="non-terminal residue" evidence="1">
    <location>
        <position position="49"/>
    </location>
</feature>
<dbReference type="AlphaFoldDB" id="A0A444JFU7"/>
<gene>
    <name evidence="1" type="ORF">VU01_10571</name>
</gene>
<accession>A0A444JFU7</accession>
<organism evidence="1 2">
    <name type="scientific">Candidatus Electrothrix marina</name>
    <dbReference type="NCBI Taxonomy" id="1859130"/>
    <lineage>
        <taxon>Bacteria</taxon>
        <taxon>Pseudomonadati</taxon>
        <taxon>Thermodesulfobacteriota</taxon>
        <taxon>Desulfobulbia</taxon>
        <taxon>Desulfobulbales</taxon>
        <taxon>Desulfobulbaceae</taxon>
        <taxon>Candidatus Electrothrix</taxon>
    </lineage>
</organism>
<comment type="caution">
    <text evidence="1">The sequence shown here is derived from an EMBL/GenBank/DDBJ whole genome shotgun (WGS) entry which is preliminary data.</text>
</comment>
<reference evidence="1 2" key="1">
    <citation type="submission" date="2017-01" db="EMBL/GenBank/DDBJ databases">
        <title>The cable genome- insights into the physiology and evolution of filamentous bacteria capable of sulfide oxidation via long distance electron transfer.</title>
        <authorList>
            <person name="Schreiber L."/>
            <person name="Bjerg J.T."/>
            <person name="Boggild A."/>
            <person name="Van De Vossenberg J."/>
            <person name="Meysman F."/>
            <person name="Nielsen L.P."/>
            <person name="Schramm A."/>
            <person name="Kjeldsen K.U."/>
        </authorList>
    </citation>
    <scope>NUCLEOTIDE SEQUENCE [LARGE SCALE GENOMIC DNA]</scope>
    <source>
        <strain evidence="1">A5</strain>
    </source>
</reference>
<keyword evidence="2" id="KW-1185">Reference proteome</keyword>